<dbReference type="Pfam" id="PF03929">
    <property type="entry name" value="PepSY_TM"/>
    <property type="match status" value="1"/>
</dbReference>
<evidence type="ECO:0000313" key="3">
    <source>
        <dbReference type="Proteomes" id="UP000246964"/>
    </source>
</evidence>
<dbReference type="Proteomes" id="UP000246964">
    <property type="component" value="Unassembled WGS sequence"/>
</dbReference>
<reference evidence="2 3" key="1">
    <citation type="submission" date="2018-05" db="EMBL/GenBank/DDBJ databases">
        <title>Freshwater and sediment microbial communities from various areas in North America, analyzing microbe dynamics in response to fracking.</title>
        <authorList>
            <person name="Lamendella R."/>
        </authorList>
    </citation>
    <scope>NUCLEOTIDE SEQUENCE [LARGE SCALE GENOMIC DNA]</scope>
    <source>
        <strain evidence="2 3">125B1</strain>
    </source>
</reference>
<gene>
    <name evidence="2" type="ORF">DET45_11232</name>
</gene>
<name>A0A317Q9N9_9GAMM</name>
<sequence>MVLSILIKLHRWLGLFFGLWLVLVALTGTLLLYKVELLQWSYPQLKLQQIPTQGTAAEVFDRYQEGYAYLPRDANPWLEIVMPSGVRHYYNAQGEHILARPYLGDWISVMVEFHHHLLLHDLGKDLLGYLGIAGLILLITGLIRWWPRHWSRRLLSVRWVWPWQRGFAATLFQLHKVVGSLLFLPLLVGILTGTAIMYAAAVSSGLTALWPNQQQQPITADQWRTVAAAHSWQQRFERAQQLLPEHQPQLVSLSNLSMRLTFPGEWHPNGRSHVQFDAKTGAVTSVYDLRYDSRGYQLSQMIFPVHIAAVGGLGWFIVVLMGGLALVLLPLTGIYFWGWRQFKQRARR</sequence>
<keyword evidence="1" id="KW-1133">Transmembrane helix</keyword>
<feature type="transmembrane region" description="Helical" evidence="1">
    <location>
        <begin position="313"/>
        <end position="338"/>
    </location>
</feature>
<dbReference type="AlphaFoldDB" id="A0A317Q9N9"/>
<feature type="transmembrane region" description="Helical" evidence="1">
    <location>
        <begin position="126"/>
        <end position="146"/>
    </location>
</feature>
<keyword evidence="3" id="KW-1185">Reference proteome</keyword>
<dbReference type="STRING" id="519453.SAMN04488070_1826"/>
<dbReference type="PANTHER" id="PTHR34219">
    <property type="entry name" value="IRON-REGULATED INNER MEMBRANE PROTEIN-RELATED"/>
    <property type="match status" value="1"/>
</dbReference>
<protein>
    <submittedName>
        <fullName evidence="2">Putative iron-regulated membrane protein</fullName>
    </submittedName>
</protein>
<comment type="caution">
    <text evidence="2">The sequence shown here is derived from an EMBL/GenBank/DDBJ whole genome shotgun (WGS) entry which is preliminary data.</text>
</comment>
<feature type="transmembrane region" description="Helical" evidence="1">
    <location>
        <begin position="181"/>
        <end position="201"/>
    </location>
</feature>
<dbReference type="InterPro" id="IPR005625">
    <property type="entry name" value="PepSY-ass_TM"/>
</dbReference>
<dbReference type="RefSeq" id="WP_181394937.1">
    <property type="nucleotide sequence ID" value="NZ_QGTT01000012.1"/>
</dbReference>
<proteinExistence type="predicted"/>
<feature type="transmembrane region" description="Helical" evidence="1">
    <location>
        <begin position="12"/>
        <end position="33"/>
    </location>
</feature>
<keyword evidence="1" id="KW-0812">Transmembrane</keyword>
<dbReference type="EMBL" id="QGTT01000012">
    <property type="protein sequence ID" value="PWW11173.1"/>
    <property type="molecule type" value="Genomic_DNA"/>
</dbReference>
<evidence type="ECO:0000313" key="2">
    <source>
        <dbReference type="EMBL" id="PWW11173.1"/>
    </source>
</evidence>
<keyword evidence="1" id="KW-0472">Membrane</keyword>
<evidence type="ECO:0000256" key="1">
    <source>
        <dbReference type="SAM" id="Phobius"/>
    </source>
</evidence>
<organism evidence="2 3">
    <name type="scientific">Pseudidiomarina maritima</name>
    <dbReference type="NCBI Taxonomy" id="519453"/>
    <lineage>
        <taxon>Bacteria</taxon>
        <taxon>Pseudomonadati</taxon>
        <taxon>Pseudomonadota</taxon>
        <taxon>Gammaproteobacteria</taxon>
        <taxon>Alteromonadales</taxon>
        <taxon>Idiomarinaceae</taxon>
        <taxon>Pseudidiomarina</taxon>
    </lineage>
</organism>
<accession>A0A317Q9N9</accession>